<organism evidence="1 2">
    <name type="scientific">Plakobranchus ocellatus</name>
    <dbReference type="NCBI Taxonomy" id="259542"/>
    <lineage>
        <taxon>Eukaryota</taxon>
        <taxon>Metazoa</taxon>
        <taxon>Spiralia</taxon>
        <taxon>Lophotrochozoa</taxon>
        <taxon>Mollusca</taxon>
        <taxon>Gastropoda</taxon>
        <taxon>Heterobranchia</taxon>
        <taxon>Euthyneura</taxon>
        <taxon>Panpulmonata</taxon>
        <taxon>Sacoglossa</taxon>
        <taxon>Placobranchoidea</taxon>
        <taxon>Plakobranchidae</taxon>
        <taxon>Plakobranchus</taxon>
    </lineage>
</organism>
<proteinExistence type="predicted"/>
<sequence>MLLISVATLAGFEQTSGRLRYSSVVATPALHDRICDRERQEINSEAFSDDALWFYVRKGVSNKDQVTDPHRWPHDYVGSFTL</sequence>
<dbReference type="EMBL" id="BLXT01001211">
    <property type="protein sequence ID" value="GFN83750.1"/>
    <property type="molecule type" value="Genomic_DNA"/>
</dbReference>
<evidence type="ECO:0000313" key="1">
    <source>
        <dbReference type="EMBL" id="GFN83750.1"/>
    </source>
</evidence>
<dbReference type="Proteomes" id="UP000735302">
    <property type="component" value="Unassembled WGS sequence"/>
</dbReference>
<gene>
    <name evidence="1" type="ORF">PoB_001025600</name>
</gene>
<reference evidence="1 2" key="1">
    <citation type="journal article" date="2021" name="Elife">
        <title>Chloroplast acquisition without the gene transfer in kleptoplastic sea slugs, Plakobranchus ocellatus.</title>
        <authorList>
            <person name="Maeda T."/>
            <person name="Takahashi S."/>
            <person name="Yoshida T."/>
            <person name="Shimamura S."/>
            <person name="Takaki Y."/>
            <person name="Nagai Y."/>
            <person name="Toyoda A."/>
            <person name="Suzuki Y."/>
            <person name="Arimoto A."/>
            <person name="Ishii H."/>
            <person name="Satoh N."/>
            <person name="Nishiyama T."/>
            <person name="Hasebe M."/>
            <person name="Maruyama T."/>
            <person name="Minagawa J."/>
            <person name="Obokata J."/>
            <person name="Shigenobu S."/>
        </authorList>
    </citation>
    <scope>NUCLEOTIDE SEQUENCE [LARGE SCALE GENOMIC DNA]</scope>
</reference>
<keyword evidence="2" id="KW-1185">Reference proteome</keyword>
<accession>A0AAV3Y917</accession>
<protein>
    <submittedName>
        <fullName evidence="1">Uncharacterized protein</fullName>
    </submittedName>
</protein>
<dbReference type="AlphaFoldDB" id="A0AAV3Y917"/>
<name>A0AAV3Y917_9GAST</name>
<comment type="caution">
    <text evidence="1">The sequence shown here is derived from an EMBL/GenBank/DDBJ whole genome shotgun (WGS) entry which is preliminary data.</text>
</comment>
<evidence type="ECO:0000313" key="2">
    <source>
        <dbReference type="Proteomes" id="UP000735302"/>
    </source>
</evidence>